<dbReference type="PANTHER" id="PTHR37260">
    <property type="entry name" value="PHOSPHORELAY PROTEIN"/>
    <property type="match status" value="1"/>
</dbReference>
<evidence type="ECO:0000313" key="2">
    <source>
        <dbReference type="EMBL" id="CAK9175118.1"/>
    </source>
</evidence>
<feature type="compositionally biased region" description="Basic residues" evidence="1">
    <location>
        <begin position="7"/>
        <end position="22"/>
    </location>
</feature>
<dbReference type="InterPro" id="IPR053342">
    <property type="entry name" value="Exosome_cofactor/PTGS_suppr"/>
</dbReference>
<sequence length="242" mass="26789">MDAKALAKSKRAHSQHHSKKHNPNQASKAPSAGTIGAALPSGKQVRVKSDRSQGSSLLPSNWDRYEEEFNDSGSENLSQDNLSKATDVVLPKSKGADYTYLISEAKAQSQTQSLDGFASFDDSISDFYQGVGSLLSIKGQSLLSWNADDNFIGEDKATSSREWKYDCDQNGHMRGSYERILEIGEVFEVVDSEGRIRYILASKLIIWYDAWAAGYKPGDPSNDQRDTWGRISLDKSCIQFGF</sequence>
<reference evidence="2 3" key="1">
    <citation type="submission" date="2024-02" db="EMBL/GenBank/DDBJ databases">
        <authorList>
            <person name="Vignale AGUSTIN F."/>
            <person name="Sosa J E."/>
            <person name="Modenutti C."/>
        </authorList>
    </citation>
    <scope>NUCLEOTIDE SEQUENCE [LARGE SCALE GENOMIC DNA]</scope>
</reference>
<evidence type="ECO:0000256" key="1">
    <source>
        <dbReference type="SAM" id="MobiDB-lite"/>
    </source>
</evidence>
<feature type="region of interest" description="Disordered" evidence="1">
    <location>
        <begin position="1"/>
        <end position="62"/>
    </location>
</feature>
<keyword evidence="3" id="KW-1185">Reference proteome</keyword>
<proteinExistence type="predicted"/>
<evidence type="ECO:0000313" key="3">
    <source>
        <dbReference type="Proteomes" id="UP001642360"/>
    </source>
</evidence>
<dbReference type="AlphaFoldDB" id="A0ABC8U031"/>
<comment type="caution">
    <text evidence="2">The sequence shown here is derived from an EMBL/GenBank/DDBJ whole genome shotgun (WGS) entry which is preliminary data.</text>
</comment>
<dbReference type="EMBL" id="CAUOFW020006546">
    <property type="protein sequence ID" value="CAK9175118.1"/>
    <property type="molecule type" value="Genomic_DNA"/>
</dbReference>
<accession>A0ABC8U031</accession>
<protein>
    <submittedName>
        <fullName evidence="2">Uncharacterized protein</fullName>
    </submittedName>
</protein>
<organism evidence="2 3">
    <name type="scientific">Ilex paraguariensis</name>
    <name type="common">yerba mate</name>
    <dbReference type="NCBI Taxonomy" id="185542"/>
    <lineage>
        <taxon>Eukaryota</taxon>
        <taxon>Viridiplantae</taxon>
        <taxon>Streptophyta</taxon>
        <taxon>Embryophyta</taxon>
        <taxon>Tracheophyta</taxon>
        <taxon>Spermatophyta</taxon>
        <taxon>Magnoliopsida</taxon>
        <taxon>eudicotyledons</taxon>
        <taxon>Gunneridae</taxon>
        <taxon>Pentapetalae</taxon>
        <taxon>asterids</taxon>
        <taxon>campanulids</taxon>
        <taxon>Aquifoliales</taxon>
        <taxon>Aquifoliaceae</taxon>
        <taxon>Ilex</taxon>
    </lineage>
</organism>
<gene>
    <name evidence="2" type="ORF">ILEXP_LOCUS44913</name>
</gene>
<dbReference type="PANTHER" id="PTHR37260:SF2">
    <property type="entry name" value="PROTEIN ECERIFERUM 16"/>
    <property type="match status" value="1"/>
</dbReference>
<name>A0ABC8U031_9AQUA</name>
<dbReference type="Proteomes" id="UP001642360">
    <property type="component" value="Unassembled WGS sequence"/>
</dbReference>